<dbReference type="Proteomes" id="UP000473574">
    <property type="component" value="Unassembled WGS sequence"/>
</dbReference>
<organism evidence="1 2">
    <name type="scientific">Adonisia turfae CCMR0082</name>
    <dbReference type="NCBI Taxonomy" id="2304604"/>
    <lineage>
        <taxon>Bacteria</taxon>
        <taxon>Bacillati</taxon>
        <taxon>Cyanobacteriota</taxon>
        <taxon>Adonisia</taxon>
        <taxon>Adonisia turfae</taxon>
    </lineage>
</organism>
<name>A0A6M0SI50_9CYAN</name>
<proteinExistence type="predicted"/>
<evidence type="ECO:0000313" key="1">
    <source>
        <dbReference type="EMBL" id="NEZ68239.1"/>
    </source>
</evidence>
<accession>A0A6M0SI50</accession>
<dbReference type="AlphaFoldDB" id="A0A6M0SI50"/>
<dbReference type="RefSeq" id="WP_163671481.1">
    <property type="nucleotide sequence ID" value="NZ_QZCE01000002.1"/>
</dbReference>
<reference evidence="1 2" key="1">
    <citation type="journal article" date="2020" name="Microb. Ecol.">
        <title>Ecogenomics of the Marine Benthic Filamentous Cyanobacterium Adonisia.</title>
        <authorList>
            <person name="Walter J.M."/>
            <person name="Coutinho F.H."/>
            <person name="Leomil L."/>
            <person name="Hargreaves P.I."/>
            <person name="Campeao M.E."/>
            <person name="Vieira V.V."/>
            <person name="Silva B.S."/>
            <person name="Fistarol G.O."/>
            <person name="Salomon P.S."/>
            <person name="Sawabe T."/>
            <person name="Mino S."/>
            <person name="Hosokawa M."/>
            <person name="Miyashita H."/>
            <person name="Maruyama F."/>
            <person name="van Verk M.C."/>
            <person name="Dutilh B.E."/>
            <person name="Thompson C.C."/>
            <person name="Thompson F.L."/>
        </authorList>
    </citation>
    <scope>NUCLEOTIDE SEQUENCE [LARGE SCALE GENOMIC DNA]</scope>
    <source>
        <strain evidence="1 2">CCMR0082</strain>
    </source>
</reference>
<comment type="caution">
    <text evidence="1">The sequence shown here is derived from an EMBL/GenBank/DDBJ whole genome shotgun (WGS) entry which is preliminary data.</text>
</comment>
<dbReference type="EMBL" id="QZCE01000002">
    <property type="protein sequence ID" value="NEZ68239.1"/>
    <property type="molecule type" value="Genomic_DNA"/>
</dbReference>
<evidence type="ECO:0000313" key="2">
    <source>
        <dbReference type="Proteomes" id="UP000473574"/>
    </source>
</evidence>
<gene>
    <name evidence="1" type="ORF">D0962_36860</name>
</gene>
<sequence length="219" mass="25439">MAPQSLVIGHLGMRRIRDIEITAQGVKSYFIDWEEGFFTGNCCQGIELIETEQGLTFTLDVPGTLRVACTSLEILQHPDRKEIVQPWFSSTDFSAYAVLQRLPTPEDWMNHFHEQGWDVVWRYYHSDEQALDRVPNDYTGWFLQLRSRLDENPQGLFFKHCQLEGEKFSLSLYNDAPAIQRLWVEAGKYVANFPKVSVWCGNTIMNQTEWLAHLAQFDT</sequence>
<protein>
    <submittedName>
        <fullName evidence="1">Uncharacterized protein</fullName>
    </submittedName>
</protein>